<proteinExistence type="predicted"/>
<reference evidence="2 3" key="1">
    <citation type="submission" date="2024-09" db="EMBL/GenBank/DDBJ databases">
        <authorList>
            <person name="Sun Q."/>
            <person name="Mori K."/>
        </authorList>
    </citation>
    <scope>NUCLEOTIDE SEQUENCE [LARGE SCALE GENOMIC DNA]</scope>
    <source>
        <strain evidence="2 3">TBRC 1432</strain>
    </source>
</reference>
<dbReference type="Gene3D" id="3.40.430.10">
    <property type="entry name" value="Dihydrofolate Reductase, subunit A"/>
    <property type="match status" value="1"/>
</dbReference>
<evidence type="ECO:0000313" key="2">
    <source>
        <dbReference type="EMBL" id="MFC0543940.1"/>
    </source>
</evidence>
<organism evidence="2 3">
    <name type="scientific">Kutzneria chonburiensis</name>
    <dbReference type="NCBI Taxonomy" id="1483604"/>
    <lineage>
        <taxon>Bacteria</taxon>
        <taxon>Bacillati</taxon>
        <taxon>Actinomycetota</taxon>
        <taxon>Actinomycetes</taxon>
        <taxon>Pseudonocardiales</taxon>
        <taxon>Pseudonocardiaceae</taxon>
        <taxon>Kutzneria</taxon>
    </lineage>
</organism>
<sequence>MRRIVFSLSVSLDGFFEGPNHEIDWSRVDDELMAHMNDQFRDTSAYLTGRITHELMAAAWSATGADPDAPPLAAEFASIWLPTPKYVFSRTLDHAECNATVKRAVDVEEIRALQRRPGGDMVVGGPDLARTFRELDLIDEYRVYVHPVLIGRGRPMFQAADEHVGLTLASARTFGNGVVRLSYVR</sequence>
<gene>
    <name evidence="2" type="ORF">ACFFH7_20720</name>
</gene>
<feature type="domain" description="Bacterial bifunctional deaminase-reductase C-terminal" evidence="1">
    <location>
        <begin position="4"/>
        <end position="179"/>
    </location>
</feature>
<dbReference type="Proteomes" id="UP001589810">
    <property type="component" value="Unassembled WGS sequence"/>
</dbReference>
<dbReference type="SUPFAM" id="SSF53597">
    <property type="entry name" value="Dihydrofolate reductase-like"/>
    <property type="match status" value="1"/>
</dbReference>
<dbReference type="Pfam" id="PF01872">
    <property type="entry name" value="RibD_C"/>
    <property type="match status" value="1"/>
</dbReference>
<keyword evidence="3" id="KW-1185">Reference proteome</keyword>
<protein>
    <submittedName>
        <fullName evidence="2">Dihydrofolate reductase family protein</fullName>
    </submittedName>
</protein>
<accession>A0ABV6MUE6</accession>
<dbReference type="RefSeq" id="WP_379794175.1">
    <property type="nucleotide sequence ID" value="NZ_JBHLUD010000007.1"/>
</dbReference>
<dbReference type="InterPro" id="IPR024072">
    <property type="entry name" value="DHFR-like_dom_sf"/>
</dbReference>
<dbReference type="InterPro" id="IPR050765">
    <property type="entry name" value="Riboflavin_Biosynth_HTPR"/>
</dbReference>
<evidence type="ECO:0000259" key="1">
    <source>
        <dbReference type="Pfam" id="PF01872"/>
    </source>
</evidence>
<dbReference type="PANTHER" id="PTHR38011">
    <property type="entry name" value="DIHYDROFOLATE REDUCTASE FAMILY PROTEIN (AFU_ORTHOLOGUE AFUA_8G06820)"/>
    <property type="match status" value="1"/>
</dbReference>
<comment type="caution">
    <text evidence="2">The sequence shown here is derived from an EMBL/GenBank/DDBJ whole genome shotgun (WGS) entry which is preliminary data.</text>
</comment>
<dbReference type="PANTHER" id="PTHR38011:SF11">
    <property type="entry name" value="2,5-DIAMINO-6-RIBOSYLAMINO-4(3H)-PYRIMIDINONE 5'-PHOSPHATE REDUCTASE"/>
    <property type="match status" value="1"/>
</dbReference>
<name>A0ABV6MUE6_9PSEU</name>
<dbReference type="EMBL" id="JBHLUD010000007">
    <property type="protein sequence ID" value="MFC0543940.1"/>
    <property type="molecule type" value="Genomic_DNA"/>
</dbReference>
<evidence type="ECO:0000313" key="3">
    <source>
        <dbReference type="Proteomes" id="UP001589810"/>
    </source>
</evidence>
<dbReference type="InterPro" id="IPR002734">
    <property type="entry name" value="RibDG_C"/>
</dbReference>